<dbReference type="PANTHER" id="PTHR43000">
    <property type="entry name" value="DTDP-D-GLUCOSE 4,6-DEHYDRATASE-RELATED"/>
    <property type="match status" value="1"/>
</dbReference>
<dbReference type="Pfam" id="PF16363">
    <property type="entry name" value="GDP_Man_Dehyd"/>
    <property type="match status" value="1"/>
</dbReference>
<dbReference type="InterPro" id="IPR016040">
    <property type="entry name" value="NAD(P)-bd_dom"/>
</dbReference>
<reference evidence="2" key="1">
    <citation type="journal article" date="2015" name="Nature">
        <title>Complex archaea that bridge the gap between prokaryotes and eukaryotes.</title>
        <authorList>
            <person name="Spang A."/>
            <person name="Saw J.H."/>
            <person name="Jorgensen S.L."/>
            <person name="Zaremba-Niedzwiedzka K."/>
            <person name="Martijn J."/>
            <person name="Lind A.E."/>
            <person name="van Eijk R."/>
            <person name="Schleper C."/>
            <person name="Guy L."/>
            <person name="Ettema T.J."/>
        </authorList>
    </citation>
    <scope>NUCLEOTIDE SEQUENCE</scope>
</reference>
<evidence type="ECO:0000259" key="1">
    <source>
        <dbReference type="Pfam" id="PF16363"/>
    </source>
</evidence>
<protein>
    <recommendedName>
        <fullName evidence="1">NAD(P)-binding domain-containing protein</fullName>
    </recommendedName>
</protein>
<gene>
    <name evidence="2" type="ORF">LCGC14_2861810</name>
</gene>
<proteinExistence type="predicted"/>
<dbReference type="EMBL" id="LAZR01055328">
    <property type="protein sequence ID" value="KKK76617.1"/>
    <property type="molecule type" value="Genomic_DNA"/>
</dbReference>
<organism evidence="2">
    <name type="scientific">marine sediment metagenome</name>
    <dbReference type="NCBI Taxonomy" id="412755"/>
    <lineage>
        <taxon>unclassified sequences</taxon>
        <taxon>metagenomes</taxon>
        <taxon>ecological metagenomes</taxon>
    </lineage>
</organism>
<feature type="non-terminal residue" evidence="2">
    <location>
        <position position="1"/>
    </location>
</feature>
<name>A0A0F8Y5A6_9ZZZZ</name>
<evidence type="ECO:0000313" key="2">
    <source>
        <dbReference type="EMBL" id="KKK76617.1"/>
    </source>
</evidence>
<sequence>LCRKYNKKLVFASSSEVYGTSRSKFMKETHQLDPQSPYAASKVAADRLCHSYIKTYGMNICILRNFNTFGEYQADDSYGGVIARFTRKALLGEPLEVFGSGEQERDYMFIDDCVRGYMIASKYSGVLNVGTGECVTINEVAEQIKRITKSKSPIVHVNERPGEVMRLCADISLANSLGFKPQTKFERDLRKYINWYKKEL</sequence>
<dbReference type="Gene3D" id="3.40.50.720">
    <property type="entry name" value="NAD(P)-binding Rossmann-like Domain"/>
    <property type="match status" value="1"/>
</dbReference>
<dbReference type="AlphaFoldDB" id="A0A0F8Y5A6"/>
<dbReference type="Gene3D" id="3.90.25.10">
    <property type="entry name" value="UDP-galactose 4-epimerase, domain 1"/>
    <property type="match status" value="1"/>
</dbReference>
<accession>A0A0F8Y5A6</accession>
<dbReference type="SUPFAM" id="SSF51735">
    <property type="entry name" value="NAD(P)-binding Rossmann-fold domains"/>
    <property type="match status" value="1"/>
</dbReference>
<comment type="caution">
    <text evidence="2">The sequence shown here is derived from an EMBL/GenBank/DDBJ whole genome shotgun (WGS) entry which is preliminary data.</text>
</comment>
<dbReference type="InterPro" id="IPR036291">
    <property type="entry name" value="NAD(P)-bd_dom_sf"/>
</dbReference>
<feature type="domain" description="NAD(P)-binding" evidence="1">
    <location>
        <begin position="6"/>
        <end position="190"/>
    </location>
</feature>